<dbReference type="Pfam" id="PF06574">
    <property type="entry name" value="FAD_syn"/>
    <property type="match status" value="1"/>
</dbReference>
<dbReference type="CDD" id="cd02064">
    <property type="entry name" value="FAD_synthetase_N"/>
    <property type="match status" value="1"/>
</dbReference>
<dbReference type="RefSeq" id="WP_346335994.1">
    <property type="nucleotide sequence ID" value="NZ_JBBYXI010000001.1"/>
</dbReference>
<dbReference type="InterPro" id="IPR002606">
    <property type="entry name" value="Riboflavin_kinase_bac"/>
</dbReference>
<evidence type="ECO:0000256" key="13">
    <source>
        <dbReference type="ARBA" id="ARBA00047880"/>
    </source>
</evidence>
<keyword evidence="18" id="KW-1185">Reference proteome</keyword>
<evidence type="ECO:0000256" key="1">
    <source>
        <dbReference type="ARBA" id="ARBA00002121"/>
    </source>
</evidence>
<dbReference type="GO" id="GO:0008531">
    <property type="term" value="F:riboflavin kinase activity"/>
    <property type="evidence" value="ECO:0007669"/>
    <property type="project" value="UniProtKB-EC"/>
</dbReference>
<evidence type="ECO:0000313" key="18">
    <source>
        <dbReference type="Proteomes" id="UP001418637"/>
    </source>
</evidence>
<evidence type="ECO:0000256" key="14">
    <source>
        <dbReference type="ARBA" id="ARBA00049494"/>
    </source>
</evidence>
<evidence type="ECO:0000313" key="17">
    <source>
        <dbReference type="EMBL" id="MEN3930017.1"/>
    </source>
</evidence>
<proteinExistence type="inferred from homology"/>
<dbReference type="Proteomes" id="UP001418637">
    <property type="component" value="Unassembled WGS sequence"/>
</dbReference>
<keyword evidence="9 15" id="KW-0418">Kinase</keyword>
<evidence type="ECO:0000256" key="4">
    <source>
        <dbReference type="ARBA" id="ARBA00022630"/>
    </source>
</evidence>
<comment type="function">
    <text evidence="1">Catalyzes the phosphorylation of riboflavin to FMN followed by the adenylation of FMN to FAD.</text>
</comment>
<dbReference type="InterPro" id="IPR014729">
    <property type="entry name" value="Rossmann-like_a/b/a_fold"/>
</dbReference>
<dbReference type="InterPro" id="IPR015864">
    <property type="entry name" value="FAD_synthase"/>
</dbReference>
<dbReference type="PANTHER" id="PTHR22749">
    <property type="entry name" value="RIBOFLAVIN KINASE/FMN ADENYLYLTRANSFERASE"/>
    <property type="match status" value="1"/>
</dbReference>
<gene>
    <name evidence="17" type="ORF">WJT86_02945</name>
</gene>
<comment type="catalytic activity">
    <reaction evidence="14 15">
        <text>FMN + ATP + H(+) = FAD + diphosphate</text>
        <dbReference type="Rhea" id="RHEA:17237"/>
        <dbReference type="ChEBI" id="CHEBI:15378"/>
        <dbReference type="ChEBI" id="CHEBI:30616"/>
        <dbReference type="ChEBI" id="CHEBI:33019"/>
        <dbReference type="ChEBI" id="CHEBI:57692"/>
        <dbReference type="ChEBI" id="CHEBI:58210"/>
        <dbReference type="EC" id="2.7.7.2"/>
    </reaction>
</comment>
<comment type="similarity">
    <text evidence="15">Belongs to the ribF family.</text>
</comment>
<dbReference type="SUPFAM" id="SSF82114">
    <property type="entry name" value="Riboflavin kinase-like"/>
    <property type="match status" value="1"/>
</dbReference>
<evidence type="ECO:0000256" key="8">
    <source>
        <dbReference type="ARBA" id="ARBA00022741"/>
    </source>
</evidence>
<dbReference type="InterPro" id="IPR023468">
    <property type="entry name" value="Riboflavin_kinase"/>
</dbReference>
<evidence type="ECO:0000256" key="3">
    <source>
        <dbReference type="ARBA" id="ARBA00005201"/>
    </source>
</evidence>
<dbReference type="EC" id="2.7.7.2" evidence="15"/>
<comment type="caution">
    <text evidence="17">The sequence shown here is derived from an EMBL/GenBank/DDBJ whole genome shotgun (WGS) entry which is preliminary data.</text>
</comment>
<evidence type="ECO:0000256" key="10">
    <source>
        <dbReference type="ARBA" id="ARBA00022827"/>
    </source>
</evidence>
<comment type="catalytic activity">
    <reaction evidence="13 15">
        <text>riboflavin + ATP = FMN + ADP + H(+)</text>
        <dbReference type="Rhea" id="RHEA:14357"/>
        <dbReference type="ChEBI" id="CHEBI:15378"/>
        <dbReference type="ChEBI" id="CHEBI:30616"/>
        <dbReference type="ChEBI" id="CHEBI:57986"/>
        <dbReference type="ChEBI" id="CHEBI:58210"/>
        <dbReference type="ChEBI" id="CHEBI:456216"/>
        <dbReference type="EC" id="2.7.1.26"/>
    </reaction>
</comment>
<comment type="pathway">
    <text evidence="2 15">Cofactor biosynthesis; FAD biosynthesis; FAD from FMN: step 1/1.</text>
</comment>
<keyword evidence="7 15" id="KW-0548">Nucleotidyltransferase</keyword>
<dbReference type="PIRSF" id="PIRSF004491">
    <property type="entry name" value="FAD_Synth"/>
    <property type="match status" value="1"/>
</dbReference>
<evidence type="ECO:0000256" key="2">
    <source>
        <dbReference type="ARBA" id="ARBA00004726"/>
    </source>
</evidence>
<name>A0ABV0BH38_9HYPH</name>
<feature type="domain" description="Riboflavin kinase" evidence="16">
    <location>
        <begin position="187"/>
        <end position="311"/>
    </location>
</feature>
<dbReference type="InterPro" id="IPR015865">
    <property type="entry name" value="Riboflavin_kinase_bac/euk"/>
</dbReference>
<dbReference type="Pfam" id="PF01687">
    <property type="entry name" value="Flavokinase"/>
    <property type="match status" value="1"/>
</dbReference>
<dbReference type="NCBIfam" id="NF004160">
    <property type="entry name" value="PRK05627.1-3"/>
    <property type="match status" value="1"/>
</dbReference>
<organism evidence="17 18">
    <name type="scientific">Hohaiivirga grylli</name>
    <dbReference type="NCBI Taxonomy" id="3133970"/>
    <lineage>
        <taxon>Bacteria</taxon>
        <taxon>Pseudomonadati</taxon>
        <taxon>Pseudomonadota</taxon>
        <taxon>Alphaproteobacteria</taxon>
        <taxon>Hyphomicrobiales</taxon>
        <taxon>Methylobacteriaceae</taxon>
        <taxon>Hohaiivirga</taxon>
    </lineage>
</organism>
<evidence type="ECO:0000256" key="7">
    <source>
        <dbReference type="ARBA" id="ARBA00022695"/>
    </source>
</evidence>
<dbReference type="Gene3D" id="2.40.30.30">
    <property type="entry name" value="Riboflavin kinase-like"/>
    <property type="match status" value="1"/>
</dbReference>
<accession>A0ABV0BH38</accession>
<evidence type="ECO:0000256" key="15">
    <source>
        <dbReference type="PIRNR" id="PIRNR004491"/>
    </source>
</evidence>
<evidence type="ECO:0000256" key="11">
    <source>
        <dbReference type="ARBA" id="ARBA00022840"/>
    </source>
</evidence>
<evidence type="ECO:0000259" key="16">
    <source>
        <dbReference type="SMART" id="SM00904"/>
    </source>
</evidence>
<reference evidence="17 18" key="1">
    <citation type="submission" date="2024-04" db="EMBL/GenBank/DDBJ databases">
        <title>A novel species isolated from cricket.</title>
        <authorList>
            <person name="Wang H.-C."/>
        </authorList>
    </citation>
    <scope>NUCLEOTIDE SEQUENCE [LARGE SCALE GENOMIC DNA]</scope>
    <source>
        <strain evidence="17 18">WL0021</strain>
    </source>
</reference>
<protein>
    <recommendedName>
        <fullName evidence="15">Riboflavin biosynthesis protein</fullName>
    </recommendedName>
    <domain>
        <recommendedName>
            <fullName evidence="15">Riboflavin kinase</fullName>
            <ecNumber evidence="15">2.7.1.26</ecNumber>
        </recommendedName>
        <alternativeName>
            <fullName evidence="15">Flavokinase</fullName>
        </alternativeName>
    </domain>
    <domain>
        <recommendedName>
            <fullName evidence="15">FMN adenylyltransferase</fullName>
            <ecNumber evidence="15">2.7.7.2</ecNumber>
        </recommendedName>
        <alternativeName>
            <fullName evidence="15">FAD pyrophosphorylase</fullName>
        </alternativeName>
        <alternativeName>
            <fullName evidence="15">FAD synthase</fullName>
        </alternativeName>
    </domain>
</protein>
<dbReference type="SUPFAM" id="SSF52374">
    <property type="entry name" value="Nucleotidylyl transferase"/>
    <property type="match status" value="1"/>
</dbReference>
<keyword evidence="10 15" id="KW-0274">FAD</keyword>
<dbReference type="GO" id="GO:0003919">
    <property type="term" value="F:FMN adenylyltransferase activity"/>
    <property type="evidence" value="ECO:0007669"/>
    <property type="project" value="UniProtKB-EC"/>
</dbReference>
<keyword evidence="5 15" id="KW-0288">FMN</keyword>
<dbReference type="PANTHER" id="PTHR22749:SF6">
    <property type="entry name" value="RIBOFLAVIN KINASE"/>
    <property type="match status" value="1"/>
</dbReference>
<dbReference type="InterPro" id="IPR023465">
    <property type="entry name" value="Riboflavin_kinase_dom_sf"/>
</dbReference>
<evidence type="ECO:0000256" key="6">
    <source>
        <dbReference type="ARBA" id="ARBA00022679"/>
    </source>
</evidence>
<keyword evidence="4 15" id="KW-0285">Flavoprotein</keyword>
<dbReference type="EMBL" id="JBBYXI010000001">
    <property type="protein sequence ID" value="MEN3930017.1"/>
    <property type="molecule type" value="Genomic_DNA"/>
</dbReference>
<dbReference type="EC" id="2.7.1.26" evidence="15"/>
<dbReference type="Gene3D" id="3.40.50.620">
    <property type="entry name" value="HUPs"/>
    <property type="match status" value="1"/>
</dbReference>
<dbReference type="NCBIfam" id="TIGR00083">
    <property type="entry name" value="ribF"/>
    <property type="match status" value="1"/>
</dbReference>
<keyword evidence="12" id="KW-0511">Multifunctional enzyme</keyword>
<sequence>MSEQRLTVVCDNELPPENLMGAYVAIGNFDGLHRGHQYLIKTMEERARNAGKAATVLTFEPHPRAFFRPEETFFRLTAPEVKEVILKRLNIDGLFIKAFNQQLASKTAPQFMDMVHQDMKIGGVVVGHDFHFGKGREGTPEKLKQLCAERGMDCLVVEPLLEKSEVVSSSAIRTALTEGNVQLANNLLGYRWFIRSTVVHGAKRGRELGFPTANLELEQGCTLRHGVYSVRARVSGGQIIDGVASFGKRPMFDNGKPLLEVNLFNFNNDLYGQVMDVEFIGWVRPEEKFDSLETLIAAINADARIAQEQIAQANELSMIAG</sequence>
<evidence type="ECO:0000256" key="5">
    <source>
        <dbReference type="ARBA" id="ARBA00022643"/>
    </source>
</evidence>
<keyword evidence="6 15" id="KW-0808">Transferase</keyword>
<evidence type="ECO:0000256" key="9">
    <source>
        <dbReference type="ARBA" id="ARBA00022777"/>
    </source>
</evidence>
<comment type="pathway">
    <text evidence="3 15">Cofactor biosynthesis; FMN biosynthesis; FMN from riboflavin (ATP route): step 1/1.</text>
</comment>
<keyword evidence="8 15" id="KW-0547">Nucleotide-binding</keyword>
<evidence type="ECO:0000256" key="12">
    <source>
        <dbReference type="ARBA" id="ARBA00023268"/>
    </source>
</evidence>
<dbReference type="SMART" id="SM00904">
    <property type="entry name" value="Flavokinase"/>
    <property type="match status" value="1"/>
</dbReference>
<keyword evidence="11 15" id="KW-0067">ATP-binding</keyword>